<proteinExistence type="predicted"/>
<feature type="region of interest" description="Disordered" evidence="1">
    <location>
        <begin position="166"/>
        <end position="192"/>
    </location>
</feature>
<dbReference type="SMART" id="SM00558">
    <property type="entry name" value="JmjC"/>
    <property type="match status" value="1"/>
</dbReference>
<keyword evidence="4" id="KW-1185">Reference proteome</keyword>
<organism evidence="3 4">
    <name type="scientific">Sporisorium graminicola</name>
    <dbReference type="NCBI Taxonomy" id="280036"/>
    <lineage>
        <taxon>Eukaryota</taxon>
        <taxon>Fungi</taxon>
        <taxon>Dikarya</taxon>
        <taxon>Basidiomycota</taxon>
        <taxon>Ustilaginomycotina</taxon>
        <taxon>Ustilaginomycetes</taxon>
        <taxon>Ustilaginales</taxon>
        <taxon>Ustilaginaceae</taxon>
        <taxon>Sporisorium</taxon>
    </lineage>
</organism>
<name>A0A4U7KVZ7_9BASI</name>
<dbReference type="SUPFAM" id="SSF51197">
    <property type="entry name" value="Clavaminate synthase-like"/>
    <property type="match status" value="1"/>
</dbReference>
<dbReference type="InterPro" id="IPR003347">
    <property type="entry name" value="JmjC_dom"/>
</dbReference>
<sequence>MTKTEQTHHGDVELMERTLGQLSQSQGTPSTQSTGAAALIAQRQIRNIARCLSTSSQGDQSSFDDTNAQLSALTRLCDQKFVAFSYNSIPLVWRAIYIDVQLLRACCALKAVGDVEHAAKARCCIRDLDLALIVAGAASTSKGQYCHNLIAALQSKLLELGEQDHHRALQGSDQSSPPRKRFKVTQPEHRKAPLSDSIQADSLIQEYTFEEAPSFMEVAARGSSSRGKPFIVRTYAQNSGWPAVPSESINSGSSSWSSIEHLLRIAGPARIVPVEVGANYSRKDWGQDLMLWSEFLSYCRWTEADQCGSTSDVQVRLEPGSARPVLYMAQHDLAAQFPALERDYMLPDYVYTSPSPTESWPGYQPPATHDGVVTNLWIGPAGTVSPPHYDPFYNCFVQAVGYKEVWVAPPHCCPRRKPAPSDHIFTKGALHAGSGETSSLEDADAKGSITDSLMVNTASIDVFDTVESVPPFVRLEAAKAILGPGDLLYLPPGWWHSLRSLTRSFSVSTWF</sequence>
<protein>
    <recommendedName>
        <fullName evidence="2">JmjC domain-containing protein</fullName>
    </recommendedName>
</protein>
<evidence type="ECO:0000313" key="4">
    <source>
        <dbReference type="Proteomes" id="UP000306050"/>
    </source>
</evidence>
<dbReference type="AlphaFoldDB" id="A0A4U7KVZ7"/>
<reference evidence="3 4" key="1">
    <citation type="submission" date="2019-05" db="EMBL/GenBank/DDBJ databases">
        <title>Sporisorium graminicola CBS 10092 draft sequencing and annotation.</title>
        <authorList>
            <person name="Solano-Gonzalez S."/>
            <person name="Caddick M.X."/>
            <person name="Darby A."/>
        </authorList>
    </citation>
    <scope>NUCLEOTIDE SEQUENCE [LARGE SCALE GENOMIC DNA]</scope>
    <source>
        <strain evidence="3 4">CBS 10092</strain>
    </source>
</reference>
<dbReference type="Proteomes" id="UP000306050">
    <property type="component" value="Chromosome SGRAM_16"/>
</dbReference>
<dbReference type="EMBL" id="SRRM01000009">
    <property type="protein sequence ID" value="TKY88376.1"/>
    <property type="molecule type" value="Genomic_DNA"/>
</dbReference>
<evidence type="ECO:0000259" key="2">
    <source>
        <dbReference type="PROSITE" id="PS51184"/>
    </source>
</evidence>
<dbReference type="KEGG" id="sgra:EX895_002728"/>
<dbReference type="PROSITE" id="PS51184">
    <property type="entry name" value="JMJC"/>
    <property type="match status" value="1"/>
</dbReference>
<comment type="caution">
    <text evidence="3">The sequence shown here is derived from an EMBL/GenBank/DDBJ whole genome shotgun (WGS) entry which is preliminary data.</text>
</comment>
<dbReference type="PANTHER" id="PTHR12461">
    <property type="entry name" value="HYPOXIA-INDUCIBLE FACTOR 1 ALPHA INHIBITOR-RELATED"/>
    <property type="match status" value="1"/>
</dbReference>
<dbReference type="Pfam" id="PF13621">
    <property type="entry name" value="Cupin_8"/>
    <property type="match status" value="1"/>
</dbReference>
<evidence type="ECO:0000313" key="3">
    <source>
        <dbReference type="EMBL" id="TKY88376.1"/>
    </source>
</evidence>
<evidence type="ECO:0000256" key="1">
    <source>
        <dbReference type="SAM" id="MobiDB-lite"/>
    </source>
</evidence>
<dbReference type="GeneID" id="40725623"/>
<dbReference type="OrthoDB" id="47172at2759"/>
<dbReference type="PANTHER" id="PTHR12461:SF94">
    <property type="entry name" value="JMJC DOMAIN-CONTAINING PROTEIN"/>
    <property type="match status" value="1"/>
</dbReference>
<accession>A0A4U7KVZ7</accession>
<feature type="domain" description="JmjC" evidence="2">
    <location>
        <begin position="326"/>
        <end position="511"/>
    </location>
</feature>
<gene>
    <name evidence="3" type="ORF">EX895_002728</name>
</gene>
<dbReference type="InterPro" id="IPR041667">
    <property type="entry name" value="Cupin_8"/>
</dbReference>
<dbReference type="RefSeq" id="XP_029740361.1">
    <property type="nucleotide sequence ID" value="XM_029883326.1"/>
</dbReference>
<dbReference type="Gene3D" id="2.60.120.650">
    <property type="entry name" value="Cupin"/>
    <property type="match status" value="1"/>
</dbReference>